<comment type="cofactor">
    <cofactor evidence="1">
        <name>pyridoxal 5'-phosphate</name>
        <dbReference type="ChEBI" id="CHEBI:597326"/>
    </cofactor>
</comment>
<dbReference type="KEGG" id="cama:F384_08435"/>
<dbReference type="InterPro" id="IPR015424">
    <property type="entry name" value="PyrdxlP-dep_Trfase"/>
</dbReference>
<dbReference type="InterPro" id="IPR051798">
    <property type="entry name" value="Class-II_PLP-Dep_Aminotrans"/>
</dbReference>
<keyword evidence="3" id="KW-0663">Pyridoxal phosphate</keyword>
<dbReference type="NCBIfam" id="TIGR04350">
    <property type="entry name" value="C_S_lyase_PatB"/>
    <property type="match status" value="1"/>
</dbReference>
<dbReference type="EC" id="4.4.1.13" evidence="2"/>
<dbReference type="Proteomes" id="UP000034085">
    <property type="component" value="Chromosome"/>
</dbReference>
<evidence type="ECO:0000256" key="3">
    <source>
        <dbReference type="ARBA" id="ARBA00022898"/>
    </source>
</evidence>
<protein>
    <recommendedName>
        <fullName evidence="2">cysteine-S-conjugate beta-lyase</fullName>
        <ecNumber evidence="2">4.4.1.13</ecNumber>
    </recommendedName>
</protein>
<feature type="domain" description="Aminotransferase class I/classII large" evidence="6">
    <location>
        <begin position="32"/>
        <end position="379"/>
    </location>
</feature>
<dbReference type="InterPro" id="IPR015422">
    <property type="entry name" value="PyrdxlP-dep_Trfase_small"/>
</dbReference>
<dbReference type="Pfam" id="PF00155">
    <property type="entry name" value="Aminotran_1_2"/>
    <property type="match status" value="1"/>
</dbReference>
<comment type="similarity">
    <text evidence="5">Belongs to the class-II pyridoxal-phosphate-dependent aminotransferase family. MalY/PatB cystathionine beta-lyase subfamily.</text>
</comment>
<dbReference type="SUPFAM" id="SSF53383">
    <property type="entry name" value="PLP-dependent transferases"/>
    <property type="match status" value="1"/>
</dbReference>
<dbReference type="PATRIC" id="fig|1261127.3.peg.1755"/>
<organism evidence="7 8">
    <name type="scientific">Citrobacter amalonaticus Y19</name>
    <dbReference type="NCBI Taxonomy" id="1261127"/>
    <lineage>
        <taxon>Bacteria</taxon>
        <taxon>Pseudomonadati</taxon>
        <taxon>Pseudomonadota</taxon>
        <taxon>Gammaproteobacteria</taxon>
        <taxon>Enterobacterales</taxon>
        <taxon>Enterobacteriaceae</taxon>
        <taxon>Citrobacter</taxon>
    </lineage>
</organism>
<dbReference type="InterPro" id="IPR027619">
    <property type="entry name" value="C-S_lyase_PatB-like"/>
</dbReference>
<dbReference type="HOGENOM" id="CLU_017584_15_0_6"/>
<evidence type="ECO:0000313" key="8">
    <source>
        <dbReference type="Proteomes" id="UP000034085"/>
    </source>
</evidence>
<dbReference type="GO" id="GO:0008483">
    <property type="term" value="F:transaminase activity"/>
    <property type="evidence" value="ECO:0007669"/>
    <property type="project" value="UniProtKB-KW"/>
</dbReference>
<gene>
    <name evidence="7" type="ORF">F384_08435</name>
</gene>
<accession>A0A0F6TUV5</accession>
<dbReference type="RefSeq" id="WP_046481083.1">
    <property type="nucleotide sequence ID" value="NZ_CP011132.1"/>
</dbReference>
<keyword evidence="4" id="KW-0456">Lyase</keyword>
<name>A0A0F6TUV5_CITAM</name>
<dbReference type="Gene3D" id="3.90.1150.10">
    <property type="entry name" value="Aspartate Aminotransferase, domain 1"/>
    <property type="match status" value="1"/>
</dbReference>
<evidence type="ECO:0000256" key="4">
    <source>
        <dbReference type="ARBA" id="ARBA00023239"/>
    </source>
</evidence>
<evidence type="ECO:0000256" key="5">
    <source>
        <dbReference type="ARBA" id="ARBA00037974"/>
    </source>
</evidence>
<dbReference type="InterPro" id="IPR015421">
    <property type="entry name" value="PyrdxlP-dep_Trfase_major"/>
</dbReference>
<dbReference type="InterPro" id="IPR004839">
    <property type="entry name" value="Aminotransferase_I/II_large"/>
</dbReference>
<dbReference type="GO" id="GO:0030170">
    <property type="term" value="F:pyridoxal phosphate binding"/>
    <property type="evidence" value="ECO:0007669"/>
    <property type="project" value="InterPro"/>
</dbReference>
<keyword evidence="7" id="KW-0032">Aminotransferase</keyword>
<evidence type="ECO:0000259" key="6">
    <source>
        <dbReference type="Pfam" id="PF00155"/>
    </source>
</evidence>
<dbReference type="AlphaFoldDB" id="A0A0F6TUV5"/>
<evidence type="ECO:0000256" key="2">
    <source>
        <dbReference type="ARBA" id="ARBA00012224"/>
    </source>
</evidence>
<keyword evidence="7" id="KW-0808">Transferase</keyword>
<dbReference type="Gene3D" id="3.40.640.10">
    <property type="entry name" value="Type I PLP-dependent aspartate aminotransferase-like (Major domain)"/>
    <property type="match status" value="1"/>
</dbReference>
<evidence type="ECO:0000256" key="1">
    <source>
        <dbReference type="ARBA" id="ARBA00001933"/>
    </source>
</evidence>
<dbReference type="OrthoDB" id="3224382at2"/>
<proteinExistence type="inferred from homology"/>
<dbReference type="CDD" id="cd00609">
    <property type="entry name" value="AAT_like"/>
    <property type="match status" value="1"/>
</dbReference>
<evidence type="ECO:0000313" key="7">
    <source>
        <dbReference type="EMBL" id="AKE58871.1"/>
    </source>
</evidence>
<sequence>MSLFDCVIDRDPVSRKIGQMKKMFGTEDIIPLWIADMDFKTPQAIQTELATVLSQPVQGYNMDYPGWKESVIHWYQKRYDCLLNEEWLHFIPGVIKTVVLTLLALTKPGDNLLTLTPVYDPYRNFVPGSDRRLLQSPLIENNGTYDINWDDFREKLKKSKLFLFVSPHNPGGVVWGREILLKIKRFCHEEGVIVISDEVHCDLTLTDKKHIPFFNIDDDMDNQSVVLHSTGKTFNTPGIQGGFMIIKNRQLRDKLYRFLDRCHLAETNYLQQSAIFSAYTYCDDWYQELRVYLAENVNFVKQSIERNCPKISVIYGGASYLLFLNAEKMGLDDEELASFFIKDAQLGLSPGIQYGPGGEKHMRINVGCSRSVLVQAMENLKSAYSTLSG</sequence>
<dbReference type="PANTHER" id="PTHR43525:SF1">
    <property type="entry name" value="PROTEIN MALY"/>
    <property type="match status" value="1"/>
</dbReference>
<reference evidence="7 8" key="1">
    <citation type="journal article" date="2013" name="Appl. Microbiol. Biotechnol.">
        <title>Glycerol assimilation and production of 1,3-propanediol by Citrobacter amalonaticus Y19.</title>
        <authorList>
            <person name="Ainala S.K."/>
            <person name="Ashok S."/>
            <person name="Ko Y."/>
            <person name="Park S."/>
        </authorList>
    </citation>
    <scope>NUCLEOTIDE SEQUENCE [LARGE SCALE GENOMIC DNA]</scope>
    <source>
        <strain evidence="7 8">Y19</strain>
    </source>
</reference>
<dbReference type="PANTHER" id="PTHR43525">
    <property type="entry name" value="PROTEIN MALY"/>
    <property type="match status" value="1"/>
</dbReference>
<dbReference type="EMBL" id="CP011132">
    <property type="protein sequence ID" value="AKE58871.1"/>
    <property type="molecule type" value="Genomic_DNA"/>
</dbReference>
<dbReference type="GO" id="GO:0047804">
    <property type="term" value="F:cysteine-S-conjugate beta-lyase activity"/>
    <property type="evidence" value="ECO:0007669"/>
    <property type="project" value="UniProtKB-EC"/>
</dbReference>